<dbReference type="GO" id="GO:0051087">
    <property type="term" value="F:protein-folding chaperone binding"/>
    <property type="evidence" value="ECO:0007669"/>
    <property type="project" value="TreeGrafter"/>
</dbReference>
<feature type="region of interest" description="Disordered" evidence="3">
    <location>
        <begin position="515"/>
        <end position="550"/>
    </location>
</feature>
<dbReference type="InterPro" id="IPR028086">
    <property type="entry name" value="FNIP_C_dom"/>
</dbReference>
<feature type="region of interest" description="Disordered" evidence="3">
    <location>
        <begin position="1"/>
        <end position="20"/>
    </location>
</feature>
<evidence type="ECO:0000256" key="2">
    <source>
        <dbReference type="ARBA" id="ARBA00022490"/>
    </source>
</evidence>
<evidence type="ECO:0000256" key="1">
    <source>
        <dbReference type="ARBA" id="ARBA00004496"/>
    </source>
</evidence>
<accession>A0A914VQ70</accession>
<dbReference type="PANTHER" id="PTHR21634">
    <property type="entry name" value="RE13835P"/>
    <property type="match status" value="1"/>
</dbReference>
<reference evidence="6" key="1">
    <citation type="submission" date="2022-11" db="UniProtKB">
        <authorList>
            <consortium name="WormBaseParasite"/>
        </authorList>
    </citation>
    <scope>IDENTIFICATION</scope>
</reference>
<dbReference type="Pfam" id="PF14636">
    <property type="entry name" value="FNIP_N"/>
    <property type="match status" value="1"/>
</dbReference>
<dbReference type="GO" id="GO:0042030">
    <property type="term" value="F:ATPase inhibitor activity"/>
    <property type="evidence" value="ECO:0007669"/>
    <property type="project" value="TreeGrafter"/>
</dbReference>
<protein>
    <submittedName>
        <fullName evidence="6">UDENN FNIP1/2-type domain-containing protein</fullName>
    </submittedName>
</protein>
<dbReference type="Proteomes" id="UP000887566">
    <property type="component" value="Unplaced"/>
</dbReference>
<dbReference type="PROSITE" id="PS51836">
    <property type="entry name" value="DENN_FNIP12"/>
    <property type="match status" value="1"/>
</dbReference>
<proteinExistence type="predicted"/>
<evidence type="ECO:0000256" key="3">
    <source>
        <dbReference type="SAM" id="MobiDB-lite"/>
    </source>
</evidence>
<organism evidence="5 6">
    <name type="scientific">Plectus sambesii</name>
    <dbReference type="NCBI Taxonomy" id="2011161"/>
    <lineage>
        <taxon>Eukaryota</taxon>
        <taxon>Metazoa</taxon>
        <taxon>Ecdysozoa</taxon>
        <taxon>Nematoda</taxon>
        <taxon>Chromadorea</taxon>
        <taxon>Plectida</taxon>
        <taxon>Plectina</taxon>
        <taxon>Plectoidea</taxon>
        <taxon>Plectidae</taxon>
        <taxon>Plectus</taxon>
    </lineage>
</organism>
<comment type="subcellular location">
    <subcellularLocation>
        <location evidence="1">Cytoplasm</location>
    </subcellularLocation>
</comment>
<evidence type="ECO:0000313" key="5">
    <source>
        <dbReference type="Proteomes" id="UP000887566"/>
    </source>
</evidence>
<dbReference type="GO" id="GO:0005737">
    <property type="term" value="C:cytoplasm"/>
    <property type="evidence" value="ECO:0007669"/>
    <property type="project" value="UniProtKB-SubCell"/>
</dbReference>
<keyword evidence="2" id="KW-0963">Cytoplasm</keyword>
<feature type="region of interest" description="Disordered" evidence="3">
    <location>
        <begin position="586"/>
        <end position="607"/>
    </location>
</feature>
<dbReference type="Pfam" id="PF14638">
    <property type="entry name" value="FNIP_C"/>
    <property type="match status" value="1"/>
</dbReference>
<sequence>MNDRYSSLLPAHRGARRGQSTVPMVPMERRTGVELHKHMPDVKELGEMIFGSMSMAAKGESLKVHQMRDPKKLMISRVFLEPKVGARPTNPIISENSAVDYTSSDSDSQYSTVRSLDGLMPAECSYARSGRSIPMDVPDRYYRRTPVGSPVRANSLRRSGRKASLQVATDLSDTECTGSHDLLRSWSTGVFPSTSRDSPTRGSLSRGCRWRLSQATSLSERHDSLTHWMAAGCRSRQTSECANAIEEEVCLPTKKRRRQMGVAVVFTVDAGVNERNNNDVDVCTENYRQFILTHVHLIEMELLSLQAQVQRACLSRERWLTIIHKAWLDFRYSLCTLHDAPRLTTPVWLSLMSAQSDNLAVRFCDVFSRLVDSSNTKLTNFFLSTLLSAVLTHHLSWVSSVAPPISSTKRLSRTRACEMSSTRRSPLIGATTDVETLSMHPYNPFWAQYLDINGAVGFPVRQAKVLVMGEERGLIAELLFVLSYFLRCSEVRTPESAAVNPQNVCDLLDDSSIHSQAEEEDDDDSSTITQTPKRTRSREPVFPFDEATSATAAVDLPQPPKRRQSISNGTSFNAWRRINDGHLAEPAAISMRKRNTSSGDAGTSGERRLTRVRDRDRLTRVQSQSTMWRPKVDGLNATMRKMSLPSAGALIRVRLSDEGCKPPNVCSVDSGIGEQDHAFLQVNKRLPKVVIDASADHHQLFDDTHLDEWVSKDSREVRLGYLQDSTTKWKCEGDLGRSMLAGVCETHCRHFALSGLLKSTTTIDVYASVVDDLHYSLGRDDDCCLTPCSSAASTTSESAAFILAPAEAVCIVADTSDWTVKVLSSSGRDLSLKDSTVPNASEAIATLVERFHDLRTLGAAPDFLLSYIEDALAGLFVKSQALAELLAAESRDSIDTSQLKSVVGCDWSDVPLLMNVAAVHSPDVLSSISCM</sequence>
<dbReference type="AlphaFoldDB" id="A0A914VQ70"/>
<feature type="domain" description="UDENN FNIP1/2-type" evidence="4">
    <location>
        <begin position="1"/>
        <end position="920"/>
    </location>
</feature>
<dbReference type="InterPro" id="IPR028084">
    <property type="entry name" value="FNIP_N_dom"/>
</dbReference>
<dbReference type="InterPro" id="IPR028085">
    <property type="entry name" value="FNIP_mid_dom"/>
</dbReference>
<keyword evidence="5" id="KW-1185">Reference proteome</keyword>
<evidence type="ECO:0000313" key="6">
    <source>
        <dbReference type="WBParaSite" id="PSAMB.scaffold2255size24320.g17078.t1"/>
    </source>
</evidence>
<name>A0A914VQ70_9BILA</name>
<evidence type="ECO:0000259" key="4">
    <source>
        <dbReference type="PROSITE" id="PS51836"/>
    </source>
</evidence>
<dbReference type="Pfam" id="PF14637">
    <property type="entry name" value="FNIP_M"/>
    <property type="match status" value="1"/>
</dbReference>
<dbReference type="PANTHER" id="PTHR21634:SF9">
    <property type="entry name" value="RE13835P"/>
    <property type="match status" value="1"/>
</dbReference>
<dbReference type="WBParaSite" id="PSAMB.scaffold2255size24320.g17078.t1">
    <property type="protein sequence ID" value="PSAMB.scaffold2255size24320.g17078.t1"/>
    <property type="gene ID" value="PSAMB.scaffold2255size24320.g17078"/>
</dbReference>
<dbReference type="InterPro" id="IPR037545">
    <property type="entry name" value="DENN_FNIP1/2"/>
</dbReference>